<keyword evidence="5" id="KW-1278">Translocase</keyword>
<evidence type="ECO:0000256" key="8">
    <source>
        <dbReference type="ARBA" id="ARBA00023136"/>
    </source>
</evidence>
<evidence type="ECO:0000256" key="2">
    <source>
        <dbReference type="ARBA" id="ARBA00010519"/>
    </source>
</evidence>
<name>A0A9E7V4E7_9CHEL</name>
<dbReference type="InterPro" id="IPR039428">
    <property type="entry name" value="NUOK/Mnh_C1-like"/>
</dbReference>
<keyword evidence="6 11" id="KW-1133">Transmembrane helix</keyword>
<dbReference type="AlphaFoldDB" id="A0A9E7V4E7"/>
<dbReference type="EMBL" id="OK623745">
    <property type="protein sequence ID" value="UYX57798.1"/>
    <property type="molecule type" value="Genomic_DNA"/>
</dbReference>
<gene>
    <name evidence="12" type="primary">nad4l</name>
</gene>
<evidence type="ECO:0000256" key="3">
    <source>
        <dbReference type="ARBA" id="ARBA00016612"/>
    </source>
</evidence>
<comment type="subcellular location">
    <subcellularLocation>
        <location evidence="1">Membrane</location>
        <topology evidence="1">Multi-pass membrane protein</topology>
    </subcellularLocation>
</comment>
<evidence type="ECO:0000256" key="4">
    <source>
        <dbReference type="ARBA" id="ARBA00022692"/>
    </source>
</evidence>
<keyword evidence="7" id="KW-0520">NAD</keyword>
<proteinExistence type="inferred from homology"/>
<comment type="catalytic activity">
    <reaction evidence="10">
        <text>a ubiquinone + NADH + 5 H(+)(in) = a ubiquinol + NAD(+) + 4 H(+)(out)</text>
        <dbReference type="Rhea" id="RHEA:29091"/>
        <dbReference type="Rhea" id="RHEA-COMP:9565"/>
        <dbReference type="Rhea" id="RHEA-COMP:9566"/>
        <dbReference type="ChEBI" id="CHEBI:15378"/>
        <dbReference type="ChEBI" id="CHEBI:16389"/>
        <dbReference type="ChEBI" id="CHEBI:17976"/>
        <dbReference type="ChEBI" id="CHEBI:57540"/>
        <dbReference type="ChEBI" id="CHEBI:57945"/>
        <dbReference type="EC" id="7.1.1.2"/>
    </reaction>
</comment>
<organism evidence="12">
    <name type="scientific">Austrodecus sp. JZ-2022</name>
    <dbReference type="NCBI Taxonomy" id="2992011"/>
    <lineage>
        <taxon>Eukaryota</taxon>
        <taxon>Metazoa</taxon>
        <taxon>Ecdysozoa</taxon>
        <taxon>Arthropoda</taxon>
        <taxon>Chelicerata</taxon>
        <taxon>Pycnogonida</taxon>
        <taxon>Pantopoda</taxon>
        <taxon>Austrodecidae</taxon>
        <taxon>Austrodecus</taxon>
    </lineage>
</organism>
<evidence type="ECO:0000256" key="11">
    <source>
        <dbReference type="SAM" id="Phobius"/>
    </source>
</evidence>
<sequence length="97" mass="11626">MLNIYMLIMYMYIIIFCMFNYFYMNKHLLCLLLSLEFFMLLVYFLINFVLMNLSNEYYMGLYYLTISVCEGGLGLSLLVMLIRSHGNEMINSFIMNI</sequence>
<feature type="transmembrane region" description="Helical" evidence="11">
    <location>
        <begin position="62"/>
        <end position="82"/>
    </location>
</feature>
<geneLocation type="mitochondrion" evidence="12"/>
<evidence type="ECO:0000256" key="10">
    <source>
        <dbReference type="ARBA" id="ARBA00049551"/>
    </source>
</evidence>
<dbReference type="GO" id="GO:0016020">
    <property type="term" value="C:membrane"/>
    <property type="evidence" value="ECO:0007669"/>
    <property type="project" value="UniProtKB-SubCell"/>
</dbReference>
<comment type="similarity">
    <text evidence="2">Belongs to the complex I subunit 4L family.</text>
</comment>
<accession>A0A9E7V4E7</accession>
<protein>
    <recommendedName>
        <fullName evidence="3">NADH-ubiquinone oxidoreductase chain 4L</fullName>
    </recommendedName>
    <alternativeName>
        <fullName evidence="9">NADH dehydrogenase subunit 4L</fullName>
    </alternativeName>
</protein>
<keyword evidence="8 11" id="KW-0472">Membrane</keyword>
<dbReference type="Pfam" id="PF00420">
    <property type="entry name" value="Oxidored_q2"/>
    <property type="match status" value="1"/>
</dbReference>
<keyword evidence="12" id="KW-0496">Mitochondrion</keyword>
<evidence type="ECO:0000256" key="6">
    <source>
        <dbReference type="ARBA" id="ARBA00022989"/>
    </source>
</evidence>
<dbReference type="Gene3D" id="1.10.287.3510">
    <property type="match status" value="1"/>
</dbReference>
<keyword evidence="4 11" id="KW-0812">Transmembrane</keyword>
<evidence type="ECO:0000256" key="7">
    <source>
        <dbReference type="ARBA" id="ARBA00023027"/>
    </source>
</evidence>
<feature type="transmembrane region" description="Helical" evidence="11">
    <location>
        <begin position="6"/>
        <end position="23"/>
    </location>
</feature>
<evidence type="ECO:0000256" key="5">
    <source>
        <dbReference type="ARBA" id="ARBA00022967"/>
    </source>
</evidence>
<evidence type="ECO:0000313" key="12">
    <source>
        <dbReference type="EMBL" id="UYX57798.1"/>
    </source>
</evidence>
<evidence type="ECO:0000256" key="1">
    <source>
        <dbReference type="ARBA" id="ARBA00004141"/>
    </source>
</evidence>
<dbReference type="GO" id="GO:0008137">
    <property type="term" value="F:NADH dehydrogenase (ubiquinone) activity"/>
    <property type="evidence" value="ECO:0007669"/>
    <property type="project" value="UniProtKB-EC"/>
</dbReference>
<reference evidence="12" key="1">
    <citation type="journal article" date="2022" name="Polar Biol.">
        <title>Mitochondrial genomes provide insight into interfamilial relationships within Pycnogonida.</title>
        <authorList>
            <person name="Zehnpfennig J.R."/>
            <person name="Varney R.M."/>
            <person name="Halanych K.M."/>
            <person name="Mahon A.R."/>
        </authorList>
    </citation>
    <scope>NUCLEOTIDE SEQUENCE</scope>
</reference>
<feature type="transmembrane region" description="Helical" evidence="11">
    <location>
        <begin position="30"/>
        <end position="50"/>
    </location>
</feature>
<evidence type="ECO:0000256" key="9">
    <source>
        <dbReference type="ARBA" id="ARBA00031586"/>
    </source>
</evidence>